<dbReference type="PANTHER" id="PTHR34198:SF21">
    <property type="entry name" value="PROTEIN, PUTATIVE-RELATED"/>
    <property type="match status" value="1"/>
</dbReference>
<reference evidence="2 3" key="1">
    <citation type="submission" date="2024-01" db="EMBL/GenBank/DDBJ databases">
        <title>The genomes of 5 underutilized Papilionoideae crops provide insights into root nodulation and disease resistanc.</title>
        <authorList>
            <person name="Jiang F."/>
        </authorList>
    </citation>
    <scope>NUCLEOTIDE SEQUENCE [LARGE SCALE GENOMIC DNA]</scope>
    <source>
        <strain evidence="2">DUOXIRENSHENG_FW03</strain>
        <tissue evidence="2">Leaves</tissue>
    </source>
</reference>
<dbReference type="Proteomes" id="UP001386955">
    <property type="component" value="Unassembled WGS sequence"/>
</dbReference>
<dbReference type="PANTHER" id="PTHR34198">
    <property type="entry name" value="OS01G0175100 PROTEIN"/>
    <property type="match status" value="1"/>
</dbReference>
<gene>
    <name evidence="2" type="ORF">VNO78_23570</name>
</gene>
<sequence>MAASSLPIPVAGIQACANSGHRRAHPDRRKTSSASWWTPLFGWSSDPDYIDSNNKPPAPRDSKPARPRFAGGFTEEKARQLRMMTVGTESFHDTMYHSAIASRMASDFKPTSDL</sequence>
<evidence type="ECO:0000313" key="3">
    <source>
        <dbReference type="Proteomes" id="UP001386955"/>
    </source>
</evidence>
<feature type="region of interest" description="Disordered" evidence="1">
    <location>
        <begin position="39"/>
        <end position="69"/>
    </location>
</feature>
<dbReference type="EMBL" id="JAYMYS010000006">
    <property type="protein sequence ID" value="KAK7388743.1"/>
    <property type="molecule type" value="Genomic_DNA"/>
</dbReference>
<proteinExistence type="predicted"/>
<evidence type="ECO:0000256" key="1">
    <source>
        <dbReference type="SAM" id="MobiDB-lite"/>
    </source>
</evidence>
<comment type="caution">
    <text evidence="2">The sequence shown here is derived from an EMBL/GenBank/DDBJ whole genome shotgun (WGS) entry which is preliminary data.</text>
</comment>
<dbReference type="AlphaFoldDB" id="A0AAN9S6Y9"/>
<organism evidence="2 3">
    <name type="scientific">Psophocarpus tetragonolobus</name>
    <name type="common">Winged bean</name>
    <name type="synonym">Dolichos tetragonolobus</name>
    <dbReference type="NCBI Taxonomy" id="3891"/>
    <lineage>
        <taxon>Eukaryota</taxon>
        <taxon>Viridiplantae</taxon>
        <taxon>Streptophyta</taxon>
        <taxon>Embryophyta</taxon>
        <taxon>Tracheophyta</taxon>
        <taxon>Spermatophyta</taxon>
        <taxon>Magnoliopsida</taxon>
        <taxon>eudicotyledons</taxon>
        <taxon>Gunneridae</taxon>
        <taxon>Pentapetalae</taxon>
        <taxon>rosids</taxon>
        <taxon>fabids</taxon>
        <taxon>Fabales</taxon>
        <taxon>Fabaceae</taxon>
        <taxon>Papilionoideae</taxon>
        <taxon>50 kb inversion clade</taxon>
        <taxon>NPAAA clade</taxon>
        <taxon>indigoferoid/millettioid clade</taxon>
        <taxon>Phaseoleae</taxon>
        <taxon>Psophocarpus</taxon>
    </lineage>
</organism>
<accession>A0AAN9S6Y9</accession>
<name>A0AAN9S6Y9_PSOTE</name>
<keyword evidence="3" id="KW-1185">Reference proteome</keyword>
<protein>
    <submittedName>
        <fullName evidence="2">Uncharacterized protein</fullName>
    </submittedName>
</protein>
<evidence type="ECO:0000313" key="2">
    <source>
        <dbReference type="EMBL" id="KAK7388743.1"/>
    </source>
</evidence>